<gene>
    <name evidence="2" type="ORF">PQR63_16650</name>
</gene>
<keyword evidence="3" id="KW-1185">Reference proteome</keyword>
<feature type="transmembrane region" description="Helical" evidence="1">
    <location>
        <begin position="102"/>
        <end position="121"/>
    </location>
</feature>
<comment type="caution">
    <text evidence="2">The sequence shown here is derived from an EMBL/GenBank/DDBJ whole genome shotgun (WGS) entry which is preliminary data.</text>
</comment>
<accession>A0ABW8ZA56</accession>
<feature type="transmembrane region" description="Helical" evidence="1">
    <location>
        <begin position="60"/>
        <end position="81"/>
    </location>
</feature>
<keyword evidence="1" id="KW-0472">Membrane</keyword>
<keyword evidence="1" id="KW-1133">Transmembrane helix</keyword>
<organism evidence="2 3">
    <name type="scientific">Herbaspirillum rhizosphaerae</name>
    <dbReference type="NCBI Taxonomy" id="346179"/>
    <lineage>
        <taxon>Bacteria</taxon>
        <taxon>Pseudomonadati</taxon>
        <taxon>Pseudomonadota</taxon>
        <taxon>Betaproteobacteria</taxon>
        <taxon>Burkholderiales</taxon>
        <taxon>Oxalobacteraceae</taxon>
        <taxon>Herbaspirillum</taxon>
    </lineage>
</organism>
<dbReference type="Proteomes" id="UP001629214">
    <property type="component" value="Unassembled WGS sequence"/>
</dbReference>
<reference evidence="2 3" key="1">
    <citation type="journal article" date="2024" name="Chem. Sci.">
        <title>Discovery of megapolipeptins by genome mining of a Burkholderiales bacteria collection.</title>
        <authorList>
            <person name="Paulo B.S."/>
            <person name="Recchia M.J.J."/>
            <person name="Lee S."/>
            <person name="Fergusson C.H."/>
            <person name="Romanowski S.B."/>
            <person name="Hernandez A."/>
            <person name="Krull N."/>
            <person name="Liu D.Y."/>
            <person name="Cavanagh H."/>
            <person name="Bos A."/>
            <person name="Gray C.A."/>
            <person name="Murphy B.T."/>
            <person name="Linington R.G."/>
            <person name="Eustaquio A.S."/>
        </authorList>
    </citation>
    <scope>NUCLEOTIDE SEQUENCE [LARGE SCALE GENOMIC DNA]</scope>
    <source>
        <strain evidence="2 3">RL21-008-BIB-B</strain>
    </source>
</reference>
<keyword evidence="1" id="KW-0812">Transmembrane</keyword>
<proteinExistence type="predicted"/>
<evidence type="ECO:0000313" key="2">
    <source>
        <dbReference type="EMBL" id="MFL9880032.1"/>
    </source>
</evidence>
<feature type="transmembrane region" description="Helical" evidence="1">
    <location>
        <begin position="6"/>
        <end position="22"/>
    </location>
</feature>
<evidence type="ECO:0000256" key="1">
    <source>
        <dbReference type="SAM" id="Phobius"/>
    </source>
</evidence>
<name>A0ABW8ZA56_9BURK</name>
<dbReference type="EMBL" id="JAQQFR010000011">
    <property type="protein sequence ID" value="MFL9880032.1"/>
    <property type="molecule type" value="Genomic_DNA"/>
</dbReference>
<evidence type="ECO:0008006" key="4">
    <source>
        <dbReference type="Google" id="ProtNLM"/>
    </source>
</evidence>
<protein>
    <recommendedName>
        <fullName evidence="4">Transmembrane protein</fullName>
    </recommendedName>
</protein>
<dbReference type="Pfam" id="PF20327">
    <property type="entry name" value="DUF6622"/>
    <property type="match status" value="1"/>
</dbReference>
<evidence type="ECO:0000313" key="3">
    <source>
        <dbReference type="Proteomes" id="UP001629214"/>
    </source>
</evidence>
<feature type="transmembrane region" description="Helical" evidence="1">
    <location>
        <begin position="133"/>
        <end position="154"/>
    </location>
</feature>
<sequence length="172" mass="18428">MLYQILIHTPLWVWAMLGFLAYRGWSAGFDRETLIVKVALVPLLMLGLSGHGLYELAHADALVLGAALLAALASGIASWTAAGKAGTVAYPERGTVFLRGSWFPLMMMTGVFAVKYAMGVLTAMHSPWAQGGLVVIAVGVLYGLFIGVSAGRMLRILHLYRRAQLPAAELSV</sequence>
<feature type="transmembrane region" description="Helical" evidence="1">
    <location>
        <begin position="34"/>
        <end position="54"/>
    </location>
</feature>
<dbReference type="RefSeq" id="WP_408169121.1">
    <property type="nucleotide sequence ID" value="NZ_JAQQFR010000011.1"/>
</dbReference>
<dbReference type="InterPro" id="IPR046730">
    <property type="entry name" value="DUF6622"/>
</dbReference>